<feature type="transmembrane region" description="Helical" evidence="1">
    <location>
        <begin position="49"/>
        <end position="70"/>
    </location>
</feature>
<evidence type="ECO:0008006" key="4">
    <source>
        <dbReference type="Google" id="ProtNLM"/>
    </source>
</evidence>
<evidence type="ECO:0000313" key="2">
    <source>
        <dbReference type="EMBL" id="CAK9027766.1"/>
    </source>
</evidence>
<accession>A0ABP0KLM9</accession>
<name>A0ABP0KLM9_9DINO</name>
<feature type="non-terminal residue" evidence="2">
    <location>
        <position position="1"/>
    </location>
</feature>
<keyword evidence="1" id="KW-1133">Transmembrane helix</keyword>
<dbReference type="Proteomes" id="UP001642464">
    <property type="component" value="Unassembled WGS sequence"/>
</dbReference>
<keyword evidence="1" id="KW-0812">Transmembrane</keyword>
<comment type="caution">
    <text evidence="2">The sequence shown here is derived from an EMBL/GenBank/DDBJ whole genome shotgun (WGS) entry which is preliminary data.</text>
</comment>
<dbReference type="EMBL" id="CAXAMM010012032">
    <property type="protein sequence ID" value="CAK9027766.1"/>
    <property type="molecule type" value="Genomic_DNA"/>
</dbReference>
<gene>
    <name evidence="2" type="ORF">SCF082_LOCUS18068</name>
</gene>
<evidence type="ECO:0000313" key="3">
    <source>
        <dbReference type="Proteomes" id="UP001642464"/>
    </source>
</evidence>
<evidence type="ECO:0000256" key="1">
    <source>
        <dbReference type="SAM" id="Phobius"/>
    </source>
</evidence>
<organism evidence="2 3">
    <name type="scientific">Durusdinium trenchii</name>
    <dbReference type="NCBI Taxonomy" id="1381693"/>
    <lineage>
        <taxon>Eukaryota</taxon>
        <taxon>Sar</taxon>
        <taxon>Alveolata</taxon>
        <taxon>Dinophyceae</taxon>
        <taxon>Suessiales</taxon>
        <taxon>Symbiodiniaceae</taxon>
        <taxon>Durusdinium</taxon>
    </lineage>
</organism>
<sequence length="234" mass="25810">PECVRRRWFDVALEGVALRDGHRDDSGEDAFWKSREQNRSSESAGGGEMLWAVAGVAVGVAAFGFVAWPLMFPGLAAFRWVWPSSADPRLGAKTPLYGRLPHLAKAPEKGETPSGFLHVFLPGTLAHPAFHTTLLAAVAETHRHHTIGLAYRYSWQPSGEVGKRIREMHPDDEAKQAEELERFHSSVALGGPKGPFVGQVFERDSIVGRVRSALIHLSRAYPDEGWEGGPMRRI</sequence>
<proteinExistence type="predicted"/>
<reference evidence="2 3" key="1">
    <citation type="submission" date="2024-02" db="EMBL/GenBank/DDBJ databases">
        <authorList>
            <person name="Chen Y."/>
            <person name="Shah S."/>
            <person name="Dougan E. K."/>
            <person name="Thang M."/>
            <person name="Chan C."/>
        </authorList>
    </citation>
    <scope>NUCLEOTIDE SEQUENCE [LARGE SCALE GENOMIC DNA]</scope>
</reference>
<keyword evidence="3" id="KW-1185">Reference proteome</keyword>
<protein>
    <recommendedName>
        <fullName evidence="4">Cyanocobalamin reductase (cyanide-eliminating)</fullName>
    </recommendedName>
</protein>
<keyword evidence="1" id="KW-0472">Membrane</keyword>